<keyword evidence="2" id="KW-0004">4Fe-4S</keyword>
<dbReference type="InterPro" id="IPR017900">
    <property type="entry name" value="4Fe4S_Fe_S_CS"/>
</dbReference>
<dbReference type="InterPro" id="IPR017896">
    <property type="entry name" value="4Fe4S_Fe-S-bd"/>
</dbReference>
<accession>C7N167</accession>
<keyword evidence="1" id="KW-0813">Transport</keyword>
<dbReference type="GO" id="GO:0051539">
    <property type="term" value="F:4 iron, 4 sulfur cluster binding"/>
    <property type="evidence" value="ECO:0007669"/>
    <property type="project" value="UniProtKB-KW"/>
</dbReference>
<evidence type="ECO:0000256" key="5">
    <source>
        <dbReference type="ARBA" id="ARBA00023004"/>
    </source>
</evidence>
<dbReference type="GO" id="GO:0046872">
    <property type="term" value="F:metal ion binding"/>
    <property type="evidence" value="ECO:0007669"/>
    <property type="project" value="UniProtKB-KW"/>
</dbReference>
<evidence type="ECO:0000256" key="3">
    <source>
        <dbReference type="ARBA" id="ARBA00022723"/>
    </source>
</evidence>
<name>C7N167_SLAHD</name>
<dbReference type="SUPFAM" id="SSF54862">
    <property type="entry name" value="4Fe-4S ferredoxins"/>
    <property type="match status" value="1"/>
</dbReference>
<organism evidence="8 9">
    <name type="scientific">Slackia heliotrinireducens (strain ATCC 29202 / DSM 20476 / NCTC 11029 / RHS 1)</name>
    <name type="common">Peptococcus heliotrinreducens</name>
    <dbReference type="NCBI Taxonomy" id="471855"/>
    <lineage>
        <taxon>Bacteria</taxon>
        <taxon>Bacillati</taxon>
        <taxon>Actinomycetota</taxon>
        <taxon>Coriobacteriia</taxon>
        <taxon>Eggerthellales</taxon>
        <taxon>Eggerthellaceae</taxon>
        <taxon>Slackia</taxon>
    </lineage>
</organism>
<dbReference type="HOGENOM" id="CLU_077329_0_1_11"/>
<evidence type="ECO:0000259" key="7">
    <source>
        <dbReference type="PROSITE" id="PS51379"/>
    </source>
</evidence>
<dbReference type="STRING" id="471855.Shel_22790"/>
<protein>
    <submittedName>
        <fullName evidence="8">Fe-S-cluster-containing hydrogenase subunit</fullName>
    </submittedName>
</protein>
<dbReference type="eggNOG" id="COG0437">
    <property type="taxonomic scope" value="Bacteria"/>
</dbReference>
<reference evidence="8 9" key="1">
    <citation type="journal article" date="2009" name="Stand. Genomic Sci.">
        <title>Complete genome sequence of Slackia heliotrinireducens type strain (RHS 1).</title>
        <authorList>
            <person name="Pukall R."/>
            <person name="Lapidus A."/>
            <person name="Nolan M."/>
            <person name="Copeland A."/>
            <person name="Glavina Del Rio T."/>
            <person name="Lucas S."/>
            <person name="Chen F."/>
            <person name="Tice H."/>
            <person name="Cheng J.F."/>
            <person name="Chertkov O."/>
            <person name="Bruce D."/>
            <person name="Goodwin L."/>
            <person name="Kuske C."/>
            <person name="Brettin T."/>
            <person name="Detter J.C."/>
            <person name="Han C."/>
            <person name="Pitluck S."/>
            <person name="Pati A."/>
            <person name="Mavrommatis K."/>
            <person name="Ivanova N."/>
            <person name="Ovchinnikova G."/>
            <person name="Chen A."/>
            <person name="Palaniappan K."/>
            <person name="Schneider S."/>
            <person name="Rohde M."/>
            <person name="Chain P."/>
            <person name="D'haeseleer P."/>
            <person name="Goker M."/>
            <person name="Bristow J."/>
            <person name="Eisen J.A."/>
            <person name="Markowitz V."/>
            <person name="Kyrpides N.C."/>
            <person name="Klenk H.P."/>
            <person name="Hugenholtz P."/>
        </authorList>
    </citation>
    <scope>NUCLEOTIDE SEQUENCE [LARGE SCALE GENOMIC DNA]</scope>
    <source>
        <strain evidence="9">ATCC 29202 / DSM 20476 / NCTC 11029 / RHS 1</strain>
    </source>
</reference>
<sequence>MSDEPNKNTQQEEKERTYAGMSRRTLLIGAGGAAVALGLGTLKPLAANAVVRPPGGQDEDLMLGACIRCEKCIEACPRRVIAPTHVEDGFINLRTPTMDYALDYCDWCTEENDGVPLCVAACPTQALKLPADATPENTILGIAEINKDWCLAYRFKGCRFCYDACPYEAMEMDENNIPHVIEDKCNGCGLCYTVCVSMQDASVVAGMTDRAIVVKPIER</sequence>
<gene>
    <name evidence="8" type="ordered locus">Shel_22790</name>
</gene>
<evidence type="ECO:0000256" key="6">
    <source>
        <dbReference type="ARBA" id="ARBA00023014"/>
    </source>
</evidence>
<feature type="domain" description="4Fe-4S ferredoxin-type" evidence="7">
    <location>
        <begin position="57"/>
        <end position="86"/>
    </location>
</feature>
<dbReference type="PROSITE" id="PS51318">
    <property type="entry name" value="TAT"/>
    <property type="match status" value="1"/>
</dbReference>
<keyword evidence="6" id="KW-0411">Iron-sulfur</keyword>
<evidence type="ECO:0000313" key="8">
    <source>
        <dbReference type="EMBL" id="ACV23289.1"/>
    </source>
</evidence>
<dbReference type="Proteomes" id="UP000002026">
    <property type="component" value="Chromosome"/>
</dbReference>
<dbReference type="PROSITE" id="PS00198">
    <property type="entry name" value="4FE4S_FER_1"/>
    <property type="match status" value="1"/>
</dbReference>
<evidence type="ECO:0000256" key="1">
    <source>
        <dbReference type="ARBA" id="ARBA00022448"/>
    </source>
</evidence>
<dbReference type="Gene3D" id="3.30.70.20">
    <property type="match status" value="2"/>
</dbReference>
<dbReference type="AlphaFoldDB" id="C7N167"/>
<dbReference type="PANTHER" id="PTHR42859:SF10">
    <property type="entry name" value="DIMETHYLSULFOXIDE REDUCTASE CHAIN B"/>
    <property type="match status" value="1"/>
</dbReference>
<keyword evidence="9" id="KW-1185">Reference proteome</keyword>
<evidence type="ECO:0000313" key="9">
    <source>
        <dbReference type="Proteomes" id="UP000002026"/>
    </source>
</evidence>
<dbReference type="PANTHER" id="PTHR42859">
    <property type="entry name" value="OXIDOREDUCTASE"/>
    <property type="match status" value="1"/>
</dbReference>
<evidence type="ECO:0000256" key="4">
    <source>
        <dbReference type="ARBA" id="ARBA00022982"/>
    </source>
</evidence>
<dbReference type="RefSeq" id="WP_012799389.1">
    <property type="nucleotide sequence ID" value="NC_013165.1"/>
</dbReference>
<feature type="domain" description="4Fe-4S ferredoxin-type" evidence="7">
    <location>
        <begin position="141"/>
        <end position="175"/>
    </location>
</feature>
<dbReference type="Pfam" id="PF12838">
    <property type="entry name" value="Fer4_7"/>
    <property type="match status" value="1"/>
</dbReference>
<dbReference type="CDD" id="cd16373">
    <property type="entry name" value="DMSOR_beta_like"/>
    <property type="match status" value="1"/>
</dbReference>
<dbReference type="InterPro" id="IPR006311">
    <property type="entry name" value="TAT_signal"/>
</dbReference>
<dbReference type="PROSITE" id="PS51379">
    <property type="entry name" value="4FE4S_FER_2"/>
    <property type="match status" value="3"/>
</dbReference>
<dbReference type="EMBL" id="CP001684">
    <property type="protein sequence ID" value="ACV23289.1"/>
    <property type="molecule type" value="Genomic_DNA"/>
</dbReference>
<proteinExistence type="predicted"/>
<dbReference type="KEGG" id="shi:Shel_22790"/>
<dbReference type="Pfam" id="PF14697">
    <property type="entry name" value="Fer4_21"/>
    <property type="match status" value="1"/>
</dbReference>
<dbReference type="InterPro" id="IPR050294">
    <property type="entry name" value="RnfB_subfamily"/>
</dbReference>
<keyword evidence="3" id="KW-0479">Metal-binding</keyword>
<feature type="domain" description="4Fe-4S ferredoxin-type" evidence="7">
    <location>
        <begin position="176"/>
        <end position="206"/>
    </location>
</feature>
<evidence type="ECO:0000256" key="2">
    <source>
        <dbReference type="ARBA" id="ARBA00022485"/>
    </source>
</evidence>
<keyword evidence="5" id="KW-0408">Iron</keyword>
<keyword evidence="4" id="KW-0249">Electron transport</keyword>